<gene>
    <name evidence="3" type="primary">LOC105038068</name>
</gene>
<dbReference type="Proteomes" id="UP000504607">
    <property type="component" value="Chromosome 2"/>
</dbReference>
<dbReference type="InParanoid" id="A0A6I9QPW2"/>
<reference evidence="3" key="1">
    <citation type="submission" date="2025-08" db="UniProtKB">
        <authorList>
            <consortium name="RefSeq"/>
        </authorList>
    </citation>
    <scope>IDENTIFICATION</scope>
</reference>
<dbReference type="RefSeq" id="XP_010912060.1">
    <property type="nucleotide sequence ID" value="XM_010913758.3"/>
</dbReference>
<feature type="region of interest" description="Disordered" evidence="1">
    <location>
        <begin position="1"/>
        <end position="66"/>
    </location>
</feature>
<dbReference type="AlphaFoldDB" id="A0A6I9QPW2"/>
<sequence>MGGKNRRKKSIAITGSVSSLHSLTAEARSRRRRRSWRSCGGTRPPWPPKTGCSSTRGGGGVAGGGGAEDHAVGLGLPGRRRPDALRRWGLLRHQVVVRDKPGEQIVSPGRGKGHPILLLHRPDDSMRDHKRASLVREEGWSLGELWESRMGRGAVRRDMEGMRRAAGGGPVAEREGLLLTPTGWISSIGDFFFPSHHVCGRVCELVHK</sequence>
<evidence type="ECO:0000313" key="3">
    <source>
        <dbReference type="RefSeq" id="XP_010912060.1"/>
    </source>
</evidence>
<evidence type="ECO:0000256" key="1">
    <source>
        <dbReference type="SAM" id="MobiDB-lite"/>
    </source>
</evidence>
<feature type="compositionally biased region" description="Basic residues" evidence="1">
    <location>
        <begin position="1"/>
        <end position="10"/>
    </location>
</feature>
<feature type="compositionally biased region" description="Polar residues" evidence="1">
    <location>
        <begin position="13"/>
        <end position="22"/>
    </location>
</feature>
<evidence type="ECO:0000313" key="2">
    <source>
        <dbReference type="Proteomes" id="UP000504607"/>
    </source>
</evidence>
<proteinExistence type="predicted"/>
<organism evidence="2 3">
    <name type="scientific">Elaeis guineensis var. tenera</name>
    <name type="common">Oil palm</name>
    <dbReference type="NCBI Taxonomy" id="51953"/>
    <lineage>
        <taxon>Eukaryota</taxon>
        <taxon>Viridiplantae</taxon>
        <taxon>Streptophyta</taxon>
        <taxon>Embryophyta</taxon>
        <taxon>Tracheophyta</taxon>
        <taxon>Spermatophyta</taxon>
        <taxon>Magnoliopsida</taxon>
        <taxon>Liliopsida</taxon>
        <taxon>Arecaceae</taxon>
        <taxon>Arecoideae</taxon>
        <taxon>Cocoseae</taxon>
        <taxon>Elaeidinae</taxon>
        <taxon>Elaeis</taxon>
    </lineage>
</organism>
<protein>
    <submittedName>
        <fullName evidence="3">Uncharacterized protein LOC105038068 isoform X1</fullName>
    </submittedName>
</protein>
<feature type="compositionally biased region" description="Gly residues" evidence="1">
    <location>
        <begin position="56"/>
        <end position="66"/>
    </location>
</feature>
<keyword evidence="2" id="KW-1185">Reference proteome</keyword>
<name>A0A6I9QPW2_ELAGV</name>
<accession>A0A6I9QPW2</accession>